<sequence>MRGGLAAESDNCNYQPRS</sequence>
<dbReference type="EMBL" id="GBXM01067909">
    <property type="protein sequence ID" value="JAH40668.1"/>
    <property type="molecule type" value="Transcribed_RNA"/>
</dbReference>
<evidence type="ECO:0000313" key="1">
    <source>
        <dbReference type="EMBL" id="JAH40668.1"/>
    </source>
</evidence>
<dbReference type="AlphaFoldDB" id="A0A0E9SJH9"/>
<organism evidence="1">
    <name type="scientific">Anguilla anguilla</name>
    <name type="common">European freshwater eel</name>
    <name type="synonym">Muraena anguilla</name>
    <dbReference type="NCBI Taxonomy" id="7936"/>
    <lineage>
        <taxon>Eukaryota</taxon>
        <taxon>Metazoa</taxon>
        <taxon>Chordata</taxon>
        <taxon>Craniata</taxon>
        <taxon>Vertebrata</taxon>
        <taxon>Euteleostomi</taxon>
        <taxon>Actinopterygii</taxon>
        <taxon>Neopterygii</taxon>
        <taxon>Teleostei</taxon>
        <taxon>Anguilliformes</taxon>
        <taxon>Anguillidae</taxon>
        <taxon>Anguilla</taxon>
    </lineage>
</organism>
<reference evidence="1" key="1">
    <citation type="submission" date="2014-11" db="EMBL/GenBank/DDBJ databases">
        <authorList>
            <person name="Amaro Gonzalez C."/>
        </authorList>
    </citation>
    <scope>NUCLEOTIDE SEQUENCE</scope>
</reference>
<protein>
    <submittedName>
        <fullName evidence="1">Uncharacterized protein</fullName>
    </submittedName>
</protein>
<reference evidence="1" key="2">
    <citation type="journal article" date="2015" name="Fish Shellfish Immunol.">
        <title>Early steps in the European eel (Anguilla anguilla)-Vibrio vulnificus interaction in the gills: Role of the RtxA13 toxin.</title>
        <authorList>
            <person name="Callol A."/>
            <person name="Pajuelo D."/>
            <person name="Ebbesson L."/>
            <person name="Teles M."/>
            <person name="MacKenzie S."/>
            <person name="Amaro C."/>
        </authorList>
    </citation>
    <scope>NUCLEOTIDE SEQUENCE</scope>
</reference>
<accession>A0A0E9SJH9</accession>
<dbReference type="EMBL" id="GBXM01067815">
    <property type="protein sequence ID" value="JAH40762.1"/>
    <property type="molecule type" value="Transcribed_RNA"/>
</dbReference>
<proteinExistence type="predicted"/>
<name>A0A0E9SJH9_ANGAN</name>